<dbReference type="Pfam" id="PF00590">
    <property type="entry name" value="TP_methylase"/>
    <property type="match status" value="1"/>
</dbReference>
<dbReference type="FunFam" id="3.30.950.10:FF:000002">
    <property type="entry name" value="Ribosomal RNA small subunit methyltransferase I"/>
    <property type="match status" value="1"/>
</dbReference>
<dbReference type="OrthoDB" id="9809084at2"/>
<accession>A0A1I0TU50</accession>
<dbReference type="InterPro" id="IPR008189">
    <property type="entry name" value="rRNA_ssu_MeTfrase_I"/>
</dbReference>
<evidence type="ECO:0000313" key="9">
    <source>
        <dbReference type="Proteomes" id="UP000198979"/>
    </source>
</evidence>
<evidence type="ECO:0000256" key="5">
    <source>
        <dbReference type="ARBA" id="ARBA00022691"/>
    </source>
</evidence>
<dbReference type="Proteomes" id="UP000198979">
    <property type="component" value="Unassembled WGS sequence"/>
</dbReference>
<dbReference type="PIRSF" id="PIRSF005917">
    <property type="entry name" value="MTase_YraL"/>
    <property type="match status" value="1"/>
</dbReference>
<evidence type="ECO:0000256" key="1">
    <source>
        <dbReference type="ARBA" id="ARBA00022490"/>
    </source>
</evidence>
<protein>
    <recommendedName>
        <fullName evidence="6">Ribosomal RNA small subunit methyltransferase I</fullName>
        <ecNumber evidence="6">2.1.1.198</ecNumber>
    </recommendedName>
    <alternativeName>
        <fullName evidence="6">16S rRNA 2'-O-ribose C1402 methyltransferase</fullName>
    </alternativeName>
    <alternativeName>
        <fullName evidence="6">rRNA (cytidine-2'-O-)-methyltransferase RsmI</fullName>
    </alternativeName>
</protein>
<dbReference type="EC" id="2.1.1.198" evidence="6"/>
<dbReference type="GO" id="GO:0005737">
    <property type="term" value="C:cytoplasm"/>
    <property type="evidence" value="ECO:0007669"/>
    <property type="project" value="UniProtKB-SubCell"/>
</dbReference>
<dbReference type="PROSITE" id="PS01296">
    <property type="entry name" value="RSMI"/>
    <property type="match status" value="1"/>
</dbReference>
<evidence type="ECO:0000256" key="2">
    <source>
        <dbReference type="ARBA" id="ARBA00022552"/>
    </source>
</evidence>
<gene>
    <name evidence="6" type="primary">rsmI</name>
    <name evidence="8" type="ORF">SAMN05216169_10469</name>
</gene>
<dbReference type="InterPro" id="IPR014776">
    <property type="entry name" value="4pyrrole_Mease_sub2"/>
</dbReference>
<dbReference type="SUPFAM" id="SSF53790">
    <property type="entry name" value="Tetrapyrrole methylase"/>
    <property type="match status" value="1"/>
</dbReference>
<dbReference type="STRING" id="150248.SAMN05216169_10469"/>
<comment type="catalytic activity">
    <reaction evidence="6">
        <text>cytidine(1402) in 16S rRNA + S-adenosyl-L-methionine = 2'-O-methylcytidine(1402) in 16S rRNA + S-adenosyl-L-homocysteine + H(+)</text>
        <dbReference type="Rhea" id="RHEA:42924"/>
        <dbReference type="Rhea" id="RHEA-COMP:10285"/>
        <dbReference type="Rhea" id="RHEA-COMP:10286"/>
        <dbReference type="ChEBI" id="CHEBI:15378"/>
        <dbReference type="ChEBI" id="CHEBI:57856"/>
        <dbReference type="ChEBI" id="CHEBI:59789"/>
        <dbReference type="ChEBI" id="CHEBI:74495"/>
        <dbReference type="ChEBI" id="CHEBI:82748"/>
        <dbReference type="EC" id="2.1.1.198"/>
    </reaction>
</comment>
<sequence length="289" mass="33226">MNEQKSFVEEGEKGVLYIVPTPIGNLQDMTFRAVDTLRTVHFIAAEDTRQTKKLLNHFDIHTPLVSYHEHNKEASGEKIIAALLEGKHVALVSDAGTPTISDPGYELVKGALNVNCKVIPLPGANAAVTALTASGLPTSHFYFYGFLPRHKKEKKKELEQLKHIKDTLIFYEAPHRLQETLAIMHHVFGNRKMVVARELTKRFEQFIRGTIEEVMHWAEHHEIRGEFCLLIEGNHVTLNDESVWWDHLTIVEHVNYYIEVKQYTSKEAIKQVAKDRQLPKRDVYEAYHK</sequence>
<evidence type="ECO:0000256" key="4">
    <source>
        <dbReference type="ARBA" id="ARBA00022679"/>
    </source>
</evidence>
<dbReference type="Gene3D" id="3.40.1010.10">
    <property type="entry name" value="Cobalt-precorrin-4 Transmethylase, Domain 1"/>
    <property type="match status" value="1"/>
</dbReference>
<dbReference type="EMBL" id="FOJQ01000046">
    <property type="protein sequence ID" value="SFA55341.1"/>
    <property type="molecule type" value="Genomic_DNA"/>
</dbReference>
<dbReference type="InterPro" id="IPR018063">
    <property type="entry name" value="SAM_MeTrfase_RsmI_CS"/>
</dbReference>
<keyword evidence="5 6" id="KW-0949">S-adenosyl-L-methionine</keyword>
<reference evidence="9" key="1">
    <citation type="submission" date="2016-10" db="EMBL/GenBank/DDBJ databases">
        <authorList>
            <person name="Varghese N."/>
            <person name="Submissions S."/>
        </authorList>
    </citation>
    <scope>NUCLEOTIDE SEQUENCE [LARGE SCALE GENOMIC DNA]</scope>
    <source>
        <strain evidence="9">K1</strain>
    </source>
</reference>
<dbReference type="HAMAP" id="MF_01877">
    <property type="entry name" value="16SrRNA_methyltr_I"/>
    <property type="match status" value="1"/>
</dbReference>
<dbReference type="InterPro" id="IPR000878">
    <property type="entry name" value="4pyrrol_Mease"/>
</dbReference>
<keyword evidence="3 6" id="KW-0489">Methyltransferase</keyword>
<dbReference type="FunFam" id="3.40.1010.10:FF:000002">
    <property type="entry name" value="Ribosomal RNA small subunit methyltransferase I"/>
    <property type="match status" value="1"/>
</dbReference>
<dbReference type="CDD" id="cd11648">
    <property type="entry name" value="RsmI"/>
    <property type="match status" value="1"/>
</dbReference>
<dbReference type="RefSeq" id="WP_091704217.1">
    <property type="nucleotide sequence ID" value="NZ_FOJQ01000046.1"/>
</dbReference>
<comment type="subcellular location">
    <subcellularLocation>
        <location evidence="6">Cytoplasm</location>
    </subcellularLocation>
</comment>
<name>A0A1I0TU50_9BACL</name>
<evidence type="ECO:0000313" key="8">
    <source>
        <dbReference type="EMBL" id="SFA55341.1"/>
    </source>
</evidence>
<organism evidence="8 9">
    <name type="scientific">Anoxybacillus pushchinoensis</name>
    <dbReference type="NCBI Taxonomy" id="150248"/>
    <lineage>
        <taxon>Bacteria</taxon>
        <taxon>Bacillati</taxon>
        <taxon>Bacillota</taxon>
        <taxon>Bacilli</taxon>
        <taxon>Bacillales</taxon>
        <taxon>Anoxybacillaceae</taxon>
        <taxon>Anoxybacillus</taxon>
    </lineage>
</organism>
<evidence type="ECO:0000256" key="3">
    <source>
        <dbReference type="ARBA" id="ARBA00022603"/>
    </source>
</evidence>
<comment type="similarity">
    <text evidence="6">Belongs to the methyltransferase superfamily. RsmI family.</text>
</comment>
<proteinExistence type="inferred from homology"/>
<dbReference type="InterPro" id="IPR035996">
    <property type="entry name" value="4pyrrol_Methylase_sf"/>
</dbReference>
<keyword evidence="4 6" id="KW-0808">Transferase</keyword>
<dbReference type="GO" id="GO:0070677">
    <property type="term" value="F:rRNA (cytosine-2'-O-)-methyltransferase activity"/>
    <property type="evidence" value="ECO:0007669"/>
    <property type="project" value="UniProtKB-UniRule"/>
</dbReference>
<dbReference type="PANTHER" id="PTHR46111">
    <property type="entry name" value="RIBOSOMAL RNA SMALL SUBUNIT METHYLTRANSFERASE I"/>
    <property type="match status" value="1"/>
</dbReference>
<dbReference type="AlphaFoldDB" id="A0A1I0TU50"/>
<comment type="function">
    <text evidence="6">Catalyzes the 2'-O-methylation of the ribose of cytidine 1402 (C1402) in 16S rRNA.</text>
</comment>
<keyword evidence="2 6" id="KW-0698">rRNA processing</keyword>
<feature type="domain" description="Tetrapyrrole methylase" evidence="7">
    <location>
        <begin position="16"/>
        <end position="214"/>
    </location>
</feature>
<keyword evidence="9" id="KW-1185">Reference proteome</keyword>
<evidence type="ECO:0000259" key="7">
    <source>
        <dbReference type="Pfam" id="PF00590"/>
    </source>
</evidence>
<dbReference type="InterPro" id="IPR014777">
    <property type="entry name" value="4pyrrole_Mease_sub1"/>
</dbReference>
<dbReference type="NCBIfam" id="TIGR00096">
    <property type="entry name" value="16S rRNA (cytidine(1402)-2'-O)-methyltransferase"/>
    <property type="match status" value="1"/>
</dbReference>
<evidence type="ECO:0000256" key="6">
    <source>
        <dbReference type="HAMAP-Rule" id="MF_01877"/>
    </source>
</evidence>
<dbReference type="PANTHER" id="PTHR46111:SF1">
    <property type="entry name" value="RIBOSOMAL RNA SMALL SUBUNIT METHYLTRANSFERASE I"/>
    <property type="match status" value="1"/>
</dbReference>
<dbReference type="Gene3D" id="3.30.950.10">
    <property type="entry name" value="Methyltransferase, Cobalt-precorrin-4 Transmethylase, Domain 2"/>
    <property type="match status" value="1"/>
</dbReference>
<keyword evidence="1 6" id="KW-0963">Cytoplasm</keyword>